<name>A0AAD8Y3R4_9STRA</name>
<protein>
    <submittedName>
        <fullName evidence="2">Uncharacterized protein</fullName>
    </submittedName>
</protein>
<evidence type="ECO:0000313" key="3">
    <source>
        <dbReference type="Proteomes" id="UP001224775"/>
    </source>
</evidence>
<keyword evidence="1" id="KW-1133">Transmembrane helix</keyword>
<sequence length="254" mass="28771">FSLFAIELVWECILSWVVLKYNIKINYTRKLGNLLKYFIGDFFPAYTSSAVSLTFALALNQTLFTLMFYRRSRERFAACAYVFLSQDRREDRPDTLIFQVTEDIMRFAVYFPFKLLVVDVVGSKALIFIPIAVNNIGDGLAEPVGVYWGRHKYSTTALYHKGKFFTSYEGSACVLLTTFIVIAANYNAFNQTQFWITFSILPFLMTLAEVSKSLLASCALICYIIADAALTLLSYMSTKQSVHTTATAGQSTPY</sequence>
<keyword evidence="1" id="KW-0472">Membrane</keyword>
<comment type="caution">
    <text evidence="2">The sequence shown here is derived from an EMBL/GenBank/DDBJ whole genome shotgun (WGS) entry which is preliminary data.</text>
</comment>
<organism evidence="2 3">
    <name type="scientific">Skeletonema marinoi</name>
    <dbReference type="NCBI Taxonomy" id="267567"/>
    <lineage>
        <taxon>Eukaryota</taxon>
        <taxon>Sar</taxon>
        <taxon>Stramenopiles</taxon>
        <taxon>Ochrophyta</taxon>
        <taxon>Bacillariophyta</taxon>
        <taxon>Coscinodiscophyceae</taxon>
        <taxon>Thalassiosirophycidae</taxon>
        <taxon>Thalassiosirales</taxon>
        <taxon>Skeletonemataceae</taxon>
        <taxon>Skeletonema</taxon>
        <taxon>Skeletonema marinoi-dohrnii complex</taxon>
    </lineage>
</organism>
<feature type="transmembrane region" description="Helical" evidence="1">
    <location>
        <begin position="215"/>
        <end position="236"/>
    </location>
</feature>
<proteinExistence type="predicted"/>
<dbReference type="Proteomes" id="UP001224775">
    <property type="component" value="Unassembled WGS sequence"/>
</dbReference>
<feature type="transmembrane region" description="Helical" evidence="1">
    <location>
        <begin position="45"/>
        <end position="69"/>
    </location>
</feature>
<evidence type="ECO:0000256" key="1">
    <source>
        <dbReference type="SAM" id="Phobius"/>
    </source>
</evidence>
<reference evidence="2" key="1">
    <citation type="submission" date="2023-06" db="EMBL/GenBank/DDBJ databases">
        <title>Survivors Of The Sea: Transcriptome response of Skeletonema marinoi to long-term dormancy.</title>
        <authorList>
            <person name="Pinder M.I.M."/>
            <person name="Kourtchenko O."/>
            <person name="Robertson E.K."/>
            <person name="Larsson T."/>
            <person name="Maumus F."/>
            <person name="Osuna-Cruz C.M."/>
            <person name="Vancaester E."/>
            <person name="Stenow R."/>
            <person name="Vandepoele K."/>
            <person name="Ploug H."/>
            <person name="Bruchert V."/>
            <person name="Godhe A."/>
            <person name="Topel M."/>
        </authorList>
    </citation>
    <scope>NUCLEOTIDE SEQUENCE</scope>
    <source>
        <strain evidence="2">R05AC</strain>
    </source>
</reference>
<evidence type="ECO:0000313" key="2">
    <source>
        <dbReference type="EMBL" id="KAK1738517.1"/>
    </source>
</evidence>
<accession>A0AAD8Y3R4</accession>
<keyword evidence="3" id="KW-1185">Reference proteome</keyword>
<feature type="transmembrane region" description="Helical" evidence="1">
    <location>
        <begin position="168"/>
        <end position="186"/>
    </location>
</feature>
<feature type="non-terminal residue" evidence="2">
    <location>
        <position position="254"/>
    </location>
</feature>
<gene>
    <name evidence="2" type="ORF">QTG54_010547</name>
</gene>
<dbReference type="EMBL" id="JATAAI010000020">
    <property type="protein sequence ID" value="KAK1738517.1"/>
    <property type="molecule type" value="Genomic_DNA"/>
</dbReference>
<keyword evidence="1" id="KW-0812">Transmembrane</keyword>
<dbReference type="AlphaFoldDB" id="A0AAD8Y3R4"/>